<dbReference type="AlphaFoldDB" id="A0LJI1"/>
<dbReference type="InParanoid" id="A0LJI1"/>
<keyword evidence="1" id="KW-1133">Transmembrane helix</keyword>
<evidence type="ECO:0000313" key="2">
    <source>
        <dbReference type="EMBL" id="ABK17583.1"/>
    </source>
</evidence>
<organism evidence="2 3">
    <name type="scientific">Syntrophobacter fumaroxidans (strain DSM 10017 / MPOB)</name>
    <dbReference type="NCBI Taxonomy" id="335543"/>
    <lineage>
        <taxon>Bacteria</taxon>
        <taxon>Pseudomonadati</taxon>
        <taxon>Thermodesulfobacteriota</taxon>
        <taxon>Syntrophobacteria</taxon>
        <taxon>Syntrophobacterales</taxon>
        <taxon>Syntrophobacteraceae</taxon>
        <taxon>Syntrophobacter</taxon>
    </lineage>
</organism>
<dbReference type="EMBL" id="CP000478">
    <property type="protein sequence ID" value="ABK17583.1"/>
    <property type="molecule type" value="Genomic_DNA"/>
</dbReference>
<keyword evidence="3" id="KW-1185">Reference proteome</keyword>
<dbReference type="KEGG" id="sfu:Sfum_1898"/>
<dbReference type="eggNOG" id="ENOG5033JF0">
    <property type="taxonomic scope" value="Bacteria"/>
</dbReference>
<accession>A0LJI1</accession>
<name>A0LJI1_SYNFM</name>
<protein>
    <submittedName>
        <fullName evidence="2">Uncharacterized protein</fullName>
    </submittedName>
</protein>
<evidence type="ECO:0000256" key="1">
    <source>
        <dbReference type="SAM" id="Phobius"/>
    </source>
</evidence>
<reference evidence="2 3" key="1">
    <citation type="submission" date="2006-10" db="EMBL/GenBank/DDBJ databases">
        <title>Complete sequence of Syntrophobacter fumaroxidans MPOB.</title>
        <authorList>
            <consortium name="US DOE Joint Genome Institute"/>
            <person name="Copeland A."/>
            <person name="Lucas S."/>
            <person name="Lapidus A."/>
            <person name="Barry K."/>
            <person name="Detter J.C."/>
            <person name="Glavina del Rio T."/>
            <person name="Hammon N."/>
            <person name="Israni S."/>
            <person name="Pitluck S."/>
            <person name="Goltsman E.G."/>
            <person name="Martinez M."/>
            <person name="Schmutz J."/>
            <person name="Larimer F."/>
            <person name="Land M."/>
            <person name="Hauser L."/>
            <person name="Kyrpides N."/>
            <person name="Kim E."/>
            <person name="Boone D.R."/>
            <person name="Brockman F."/>
            <person name="Culley D."/>
            <person name="Ferry J."/>
            <person name="Gunsalus R."/>
            <person name="McInerney M.J."/>
            <person name="Morrison M."/>
            <person name="Plugge C."/>
            <person name="Rohlin L."/>
            <person name="Scholten J."/>
            <person name="Sieber J."/>
            <person name="Stams A.J.M."/>
            <person name="Worm P."/>
            <person name="Henstra A.M."/>
            <person name="Richardson P."/>
        </authorList>
    </citation>
    <scope>NUCLEOTIDE SEQUENCE [LARGE SCALE GENOMIC DNA]</scope>
    <source>
        <strain evidence="3">DSM 10017 / MPOB</strain>
    </source>
</reference>
<dbReference type="Proteomes" id="UP000001784">
    <property type="component" value="Chromosome"/>
</dbReference>
<proteinExistence type="predicted"/>
<keyword evidence="1" id="KW-0812">Transmembrane</keyword>
<feature type="transmembrane region" description="Helical" evidence="1">
    <location>
        <begin position="197"/>
        <end position="218"/>
    </location>
</feature>
<feature type="transmembrane region" description="Helical" evidence="1">
    <location>
        <begin position="31"/>
        <end position="51"/>
    </location>
</feature>
<dbReference type="HOGENOM" id="CLU_1224241_0_0_7"/>
<sequence length="226" mass="25648">MVVIIAMSLRTEMDRLLSQFRVSWSQLIKAWHLWLALFLILIVIFPCLKYGFSEPRIRIAGLLLQLAGLFTVVWGIQKTRMLFGRPDSLSVVRQWFSIFLPCWRQAVSGEVNSTMPVFTGQGRANAAASANSDATIETRVDKLEENISHINDRITQTQKEIDDRFQTQVDLLETEQETRRRQVEDLRAMLEMSEIGGLRISLVGALWLFVGAILGTAAPEIAGWLK</sequence>
<evidence type="ECO:0000313" key="3">
    <source>
        <dbReference type="Proteomes" id="UP000001784"/>
    </source>
</evidence>
<gene>
    <name evidence="2" type="ordered locus">Sfum_1898</name>
</gene>
<feature type="transmembrane region" description="Helical" evidence="1">
    <location>
        <begin position="57"/>
        <end position="76"/>
    </location>
</feature>
<keyword evidence="1" id="KW-0472">Membrane</keyword>